<reference evidence="3" key="1">
    <citation type="submission" date="2019-04" db="EMBL/GenBank/DDBJ databases">
        <title>Friends and foes A comparative genomics studyof 23 Aspergillus species from section Flavi.</title>
        <authorList>
            <consortium name="DOE Joint Genome Institute"/>
            <person name="Kjaerbolling I."/>
            <person name="Vesth T."/>
            <person name="Frisvad J.C."/>
            <person name="Nybo J.L."/>
            <person name="Theobald S."/>
            <person name="Kildgaard S."/>
            <person name="Isbrandt T."/>
            <person name="Kuo A."/>
            <person name="Sato A."/>
            <person name="Lyhne E.K."/>
            <person name="Kogle M.E."/>
            <person name="Wiebenga A."/>
            <person name="Kun R.S."/>
            <person name="Lubbers R.J."/>
            <person name="Makela M.R."/>
            <person name="Barry K."/>
            <person name="Chovatia M."/>
            <person name="Clum A."/>
            <person name="Daum C."/>
            <person name="Haridas S."/>
            <person name="He G."/>
            <person name="LaButti K."/>
            <person name="Lipzen A."/>
            <person name="Mondo S."/>
            <person name="Riley R."/>
            <person name="Salamov A."/>
            <person name="Simmons B.A."/>
            <person name="Magnuson J.K."/>
            <person name="Henrissat B."/>
            <person name="Mortensen U.H."/>
            <person name="Larsen T.O."/>
            <person name="Devries R.P."/>
            <person name="Grigoriev I.V."/>
            <person name="Machida M."/>
            <person name="Baker S.E."/>
            <person name="Andersen M.R."/>
        </authorList>
    </citation>
    <scope>NUCLEOTIDE SEQUENCE [LARGE SCALE GENOMIC DNA]</scope>
    <source>
        <strain evidence="3">CBS 130015</strain>
    </source>
</reference>
<keyword evidence="3" id="KW-1185">Reference proteome</keyword>
<evidence type="ECO:0000313" key="2">
    <source>
        <dbReference type="EMBL" id="KAE8306171.1"/>
    </source>
</evidence>
<dbReference type="Proteomes" id="UP000325433">
    <property type="component" value="Unassembled WGS sequence"/>
</dbReference>
<gene>
    <name evidence="2" type="ORF">BDV41DRAFT_206695</name>
</gene>
<protein>
    <submittedName>
        <fullName evidence="2">Uncharacterized protein</fullName>
    </submittedName>
</protein>
<accession>A0A5N6VCN2</accession>
<evidence type="ECO:0000256" key="1">
    <source>
        <dbReference type="SAM" id="MobiDB-lite"/>
    </source>
</evidence>
<proteinExistence type="predicted"/>
<dbReference type="AlphaFoldDB" id="A0A5N6VCN2"/>
<evidence type="ECO:0000313" key="3">
    <source>
        <dbReference type="Proteomes" id="UP000325433"/>
    </source>
</evidence>
<feature type="compositionally biased region" description="Basic and acidic residues" evidence="1">
    <location>
        <begin position="53"/>
        <end position="72"/>
    </location>
</feature>
<feature type="region of interest" description="Disordered" evidence="1">
    <location>
        <begin position="44"/>
        <end position="72"/>
    </location>
</feature>
<dbReference type="EMBL" id="ML738531">
    <property type="protein sequence ID" value="KAE8306171.1"/>
    <property type="molecule type" value="Genomic_DNA"/>
</dbReference>
<sequence length="190" mass="20952">MHWHWEILLTPPITSVRSFTLRTRSVCLEYSCVERPDSPLALVRSRLSPSSNDDLRDLRHREPQTYPEYDNKRIPASVPESFHAAGVARSGLQVLPLPVQKGHTARNVFNASSQTITHSRSCLKARAYIYYGASANSSLQQHLLIPLQSTCISDLATSLLPSESGLPYYSSPSLAKDSLGLVFSSISAGI</sequence>
<name>A0A5N6VCN2_9EURO</name>
<organism evidence="2 3">
    <name type="scientific">Aspergillus transmontanensis</name>
    <dbReference type="NCBI Taxonomy" id="1034304"/>
    <lineage>
        <taxon>Eukaryota</taxon>
        <taxon>Fungi</taxon>
        <taxon>Dikarya</taxon>
        <taxon>Ascomycota</taxon>
        <taxon>Pezizomycotina</taxon>
        <taxon>Eurotiomycetes</taxon>
        <taxon>Eurotiomycetidae</taxon>
        <taxon>Eurotiales</taxon>
        <taxon>Aspergillaceae</taxon>
        <taxon>Aspergillus</taxon>
        <taxon>Aspergillus subgen. Circumdati</taxon>
    </lineage>
</organism>